<dbReference type="SUPFAM" id="SSF52540">
    <property type="entry name" value="P-loop containing nucleoside triphosphate hydrolases"/>
    <property type="match status" value="1"/>
</dbReference>
<evidence type="ECO:0000256" key="12">
    <source>
        <dbReference type="RuleBase" id="RU000492"/>
    </source>
</evidence>
<dbReference type="GO" id="GO:0003676">
    <property type="term" value="F:nucleic acid binding"/>
    <property type="evidence" value="ECO:0007669"/>
    <property type="project" value="InterPro"/>
</dbReference>
<keyword evidence="6 12" id="KW-0547">Nucleotide-binding</keyword>
<comment type="function">
    <text evidence="11">ATP-dependent RNA helicase required for 60S ribosomal subunit synthesis. Involved in efficient pre-rRNA processing, predominantly at site A3, which is necessary for the normal formation of 25S and 5.8S rRNAs.</text>
</comment>
<dbReference type="InterPro" id="IPR011545">
    <property type="entry name" value="DEAD/DEAH_box_helicase_dom"/>
</dbReference>
<dbReference type="OrthoDB" id="196131at2759"/>
<evidence type="ECO:0000256" key="6">
    <source>
        <dbReference type="ARBA" id="ARBA00022741"/>
    </source>
</evidence>
<keyword evidence="7 12" id="KW-0378">Hydrolase</keyword>
<feature type="domain" description="Helicase C-terminal" evidence="15">
    <location>
        <begin position="436"/>
        <end position="585"/>
    </location>
</feature>
<dbReference type="GO" id="GO:0003724">
    <property type="term" value="F:RNA helicase activity"/>
    <property type="evidence" value="ECO:0007669"/>
    <property type="project" value="UniProtKB-EC"/>
</dbReference>
<reference evidence="16 17" key="1">
    <citation type="journal article" date="2012" name="Genome Biol.">
        <title>Genome and low-iron response of an oceanic diatom adapted to chronic iron limitation.</title>
        <authorList>
            <person name="Lommer M."/>
            <person name="Specht M."/>
            <person name="Roy A.S."/>
            <person name="Kraemer L."/>
            <person name="Andreson R."/>
            <person name="Gutowska M.A."/>
            <person name="Wolf J."/>
            <person name="Bergner S.V."/>
            <person name="Schilhabel M.B."/>
            <person name="Klostermeier U.C."/>
            <person name="Beiko R.G."/>
            <person name="Rosenstiel P."/>
            <person name="Hippler M."/>
            <person name="Laroche J."/>
        </authorList>
    </citation>
    <scope>NUCLEOTIDE SEQUENCE [LARGE SCALE GENOMIC DNA]</scope>
    <source>
        <strain evidence="16 17">CCMP1005</strain>
    </source>
</reference>
<evidence type="ECO:0000256" key="11">
    <source>
        <dbReference type="ARBA" id="ARBA00037449"/>
    </source>
</evidence>
<sequence length="616" mass="67344">MGASSTESTQVVIKEAKKTLKNSESGSLKIKSLAKTLVGKFEKDDSVPSCKDTLRKWIEESDKFQVDGKMVSLKGKQNGGKKRKSVSDDGGSAEDENGKAAKKAKKSAKKAKKEKKKKSTSASSNEVATTATDSNSIEEWRKANKIVLRDPRTGEEGAAATKSLASNASFYPYRSFDSPGCVEKISVELINQCTKVNGFEKPSPIQAQCWPVQLSTDSSGRHQDVVGIAETGSGKTLAFSMPALSLMAKDKSLSKKRGRSPRMLVLAPTRELAMQSQKVLEEFGKVVSLTSMVVYGGVPKPAQKDLLRKGVDCVVGTPGRLKDLINEGACDLSSVCHLVLDEADRMLDMGFEEDVRYIISNCKSKETRQTAMFSATWPAAIQKLAMEFMVSPVCIYVGFESIVGSNGENAIDDSLSANKRVTQTVEVIEDRAREPRLRELLKKYTSGKRKNDRVLVFALYKKEAARLEGTLNRWGFSCASIHGDKTQDARIKALAEFKDGSCPILVGTDVAARGLDIPDVEVVLNYTFPLTIEDYVHRIGRTGRAGKNGISYTFFQPGDKSHAGELQQVMRQAGQEIPESLMKFGSTIKKKEHNLYGNFGPRGGAPMKKAVKITFD</sequence>
<accession>K0T7G2</accession>
<comment type="caution">
    <text evidence="16">The sequence shown here is derived from an EMBL/GenBank/DDBJ whole genome shotgun (WGS) entry which is preliminary data.</text>
</comment>
<dbReference type="InterPro" id="IPR014001">
    <property type="entry name" value="Helicase_ATP-bd"/>
</dbReference>
<feature type="compositionally biased region" description="Polar residues" evidence="13">
    <location>
        <begin position="125"/>
        <end position="135"/>
    </location>
</feature>
<dbReference type="Pfam" id="PF00271">
    <property type="entry name" value="Helicase_C"/>
    <property type="match status" value="1"/>
</dbReference>
<dbReference type="PROSITE" id="PS51192">
    <property type="entry name" value="HELICASE_ATP_BIND_1"/>
    <property type="match status" value="1"/>
</dbReference>
<dbReference type="CDD" id="cd18787">
    <property type="entry name" value="SF2_C_DEAD"/>
    <property type="match status" value="1"/>
</dbReference>
<keyword evidence="5" id="KW-0698">rRNA processing</keyword>
<dbReference type="SMART" id="SM00490">
    <property type="entry name" value="HELICc"/>
    <property type="match status" value="1"/>
</dbReference>
<evidence type="ECO:0000256" key="5">
    <source>
        <dbReference type="ARBA" id="ARBA00022552"/>
    </source>
</evidence>
<protein>
    <recommendedName>
        <fullName evidence="3">RNA helicase</fullName>
        <ecNumber evidence="3">3.6.4.13</ecNumber>
    </recommendedName>
</protein>
<dbReference type="CDD" id="cd00268">
    <property type="entry name" value="DEADc"/>
    <property type="match status" value="1"/>
</dbReference>
<dbReference type="InterPro" id="IPR001650">
    <property type="entry name" value="Helicase_C-like"/>
</dbReference>
<evidence type="ECO:0000256" key="13">
    <source>
        <dbReference type="SAM" id="MobiDB-lite"/>
    </source>
</evidence>
<dbReference type="GO" id="GO:0005524">
    <property type="term" value="F:ATP binding"/>
    <property type="evidence" value="ECO:0007669"/>
    <property type="project" value="UniProtKB-KW"/>
</dbReference>
<evidence type="ECO:0000259" key="14">
    <source>
        <dbReference type="PROSITE" id="PS51192"/>
    </source>
</evidence>
<comment type="similarity">
    <text evidence="2">Belongs to the DEAD box helicase family. DDX5/DBP2 subfamily.</text>
</comment>
<dbReference type="InterPro" id="IPR058719">
    <property type="entry name" value="WHD_LYAR"/>
</dbReference>
<dbReference type="EC" id="3.6.4.13" evidence="3"/>
<dbReference type="GO" id="GO:0016787">
    <property type="term" value="F:hydrolase activity"/>
    <property type="evidence" value="ECO:0007669"/>
    <property type="project" value="UniProtKB-KW"/>
</dbReference>
<evidence type="ECO:0000313" key="17">
    <source>
        <dbReference type="Proteomes" id="UP000266841"/>
    </source>
</evidence>
<proteinExistence type="inferred from homology"/>
<dbReference type="PROSITE" id="PS00039">
    <property type="entry name" value="DEAD_ATP_HELICASE"/>
    <property type="match status" value="1"/>
</dbReference>
<dbReference type="Pfam" id="PF00270">
    <property type="entry name" value="DEAD"/>
    <property type="match status" value="1"/>
</dbReference>
<dbReference type="PANTHER" id="PTHR47958">
    <property type="entry name" value="ATP-DEPENDENT RNA HELICASE DBP3"/>
    <property type="match status" value="1"/>
</dbReference>
<evidence type="ECO:0000313" key="16">
    <source>
        <dbReference type="EMBL" id="EJK69221.1"/>
    </source>
</evidence>
<evidence type="ECO:0000259" key="15">
    <source>
        <dbReference type="PROSITE" id="PS51194"/>
    </source>
</evidence>
<dbReference type="PROSITE" id="PS51194">
    <property type="entry name" value="HELICASE_CTER"/>
    <property type="match status" value="1"/>
</dbReference>
<feature type="compositionally biased region" description="Basic residues" evidence="13">
    <location>
        <begin position="100"/>
        <end position="119"/>
    </location>
</feature>
<evidence type="ECO:0000256" key="4">
    <source>
        <dbReference type="ARBA" id="ARBA00022517"/>
    </source>
</evidence>
<evidence type="ECO:0000256" key="1">
    <source>
        <dbReference type="ARBA" id="ARBA00004604"/>
    </source>
</evidence>
<dbReference type="EMBL" id="AGNL01010332">
    <property type="protein sequence ID" value="EJK69221.1"/>
    <property type="molecule type" value="Genomic_DNA"/>
</dbReference>
<evidence type="ECO:0000256" key="7">
    <source>
        <dbReference type="ARBA" id="ARBA00022801"/>
    </source>
</evidence>
<gene>
    <name evidence="16" type="ORF">THAOC_09536</name>
</gene>
<organism evidence="16 17">
    <name type="scientific">Thalassiosira oceanica</name>
    <name type="common">Marine diatom</name>
    <dbReference type="NCBI Taxonomy" id="159749"/>
    <lineage>
        <taxon>Eukaryota</taxon>
        <taxon>Sar</taxon>
        <taxon>Stramenopiles</taxon>
        <taxon>Ochrophyta</taxon>
        <taxon>Bacillariophyta</taxon>
        <taxon>Coscinodiscophyceae</taxon>
        <taxon>Thalassiosirophycidae</taxon>
        <taxon>Thalassiosirales</taxon>
        <taxon>Thalassiosiraceae</taxon>
        <taxon>Thalassiosira</taxon>
    </lineage>
</organism>
<keyword evidence="17" id="KW-1185">Reference proteome</keyword>
<dbReference type="InterPro" id="IPR000629">
    <property type="entry name" value="RNA-helicase_DEAD-box_CS"/>
</dbReference>
<feature type="domain" description="Helicase ATP-binding" evidence="14">
    <location>
        <begin position="216"/>
        <end position="395"/>
    </location>
</feature>
<evidence type="ECO:0000256" key="9">
    <source>
        <dbReference type="ARBA" id="ARBA00022840"/>
    </source>
</evidence>
<dbReference type="AlphaFoldDB" id="K0T7G2"/>
<keyword evidence="4" id="KW-0690">Ribosome biogenesis</keyword>
<dbReference type="SMART" id="SM00487">
    <property type="entry name" value="DEXDc"/>
    <property type="match status" value="1"/>
</dbReference>
<feature type="region of interest" description="Disordered" evidence="13">
    <location>
        <begin position="67"/>
        <end position="135"/>
    </location>
</feature>
<keyword evidence="8 12" id="KW-0347">Helicase</keyword>
<keyword evidence="10" id="KW-0539">Nucleus</keyword>
<dbReference type="InterPro" id="IPR027417">
    <property type="entry name" value="P-loop_NTPase"/>
</dbReference>
<dbReference type="FunFam" id="3.40.50.300:FF:000008">
    <property type="entry name" value="ATP-dependent RNA helicase RhlB"/>
    <property type="match status" value="1"/>
</dbReference>
<evidence type="ECO:0000256" key="10">
    <source>
        <dbReference type="ARBA" id="ARBA00023242"/>
    </source>
</evidence>
<evidence type="ECO:0000256" key="8">
    <source>
        <dbReference type="ARBA" id="ARBA00022806"/>
    </source>
</evidence>
<dbReference type="eggNOG" id="KOG0331">
    <property type="taxonomic scope" value="Eukaryota"/>
</dbReference>
<dbReference type="Pfam" id="PF25879">
    <property type="entry name" value="WHD_LYAR"/>
    <property type="match status" value="1"/>
</dbReference>
<name>K0T7G2_THAOC</name>
<keyword evidence="9 12" id="KW-0067">ATP-binding</keyword>
<dbReference type="Proteomes" id="UP000266841">
    <property type="component" value="Unassembled WGS sequence"/>
</dbReference>
<evidence type="ECO:0000256" key="2">
    <source>
        <dbReference type="ARBA" id="ARBA00009334"/>
    </source>
</evidence>
<comment type="subcellular location">
    <subcellularLocation>
        <location evidence="1">Nucleus</location>
        <location evidence="1">Nucleolus</location>
    </subcellularLocation>
</comment>
<dbReference type="OMA" id="KKTHDMY"/>
<dbReference type="Gene3D" id="3.40.50.300">
    <property type="entry name" value="P-loop containing nucleotide triphosphate hydrolases"/>
    <property type="match status" value="2"/>
</dbReference>
<evidence type="ECO:0000256" key="3">
    <source>
        <dbReference type="ARBA" id="ARBA00012552"/>
    </source>
</evidence>
<dbReference type="InterPro" id="IPR044742">
    <property type="entry name" value="DEAD/DEAH_RhlB"/>
</dbReference>